<dbReference type="SUPFAM" id="SSF51735">
    <property type="entry name" value="NAD(P)-binding Rossmann-fold domains"/>
    <property type="match status" value="1"/>
</dbReference>
<protein>
    <recommendedName>
        <fullName evidence="6">NAD(P)-binding protein</fullName>
    </recommendedName>
</protein>
<evidence type="ECO:0008006" key="6">
    <source>
        <dbReference type="Google" id="ProtNLM"/>
    </source>
</evidence>
<name>A0A0C3QDV0_9AGAM</name>
<dbReference type="Pfam" id="PF00106">
    <property type="entry name" value="adh_short"/>
    <property type="match status" value="1"/>
</dbReference>
<keyword evidence="5" id="KW-1185">Reference proteome</keyword>
<dbReference type="InterPro" id="IPR002347">
    <property type="entry name" value="SDR_fam"/>
</dbReference>
<dbReference type="PRINTS" id="PR00081">
    <property type="entry name" value="GDHRDH"/>
</dbReference>
<dbReference type="InterPro" id="IPR036291">
    <property type="entry name" value="NAD(P)-bd_dom_sf"/>
</dbReference>
<dbReference type="GO" id="GO:0016491">
    <property type="term" value="F:oxidoreductase activity"/>
    <property type="evidence" value="ECO:0007669"/>
    <property type="project" value="UniProtKB-KW"/>
</dbReference>
<dbReference type="STRING" id="1051891.A0A0C3QDV0"/>
<dbReference type="PANTHER" id="PTHR24320:SF236">
    <property type="entry name" value="SHORT-CHAIN DEHYDROGENASE-RELATED"/>
    <property type="match status" value="1"/>
</dbReference>
<reference evidence="5" key="2">
    <citation type="submission" date="2015-01" db="EMBL/GenBank/DDBJ databases">
        <title>Evolutionary Origins and Diversification of the Mycorrhizal Mutualists.</title>
        <authorList>
            <consortium name="DOE Joint Genome Institute"/>
            <consortium name="Mycorrhizal Genomics Consortium"/>
            <person name="Kohler A."/>
            <person name="Kuo A."/>
            <person name="Nagy L.G."/>
            <person name="Floudas D."/>
            <person name="Copeland A."/>
            <person name="Barry K.W."/>
            <person name="Cichocki N."/>
            <person name="Veneault-Fourrey C."/>
            <person name="LaButti K."/>
            <person name="Lindquist E.A."/>
            <person name="Lipzen A."/>
            <person name="Lundell T."/>
            <person name="Morin E."/>
            <person name="Murat C."/>
            <person name="Riley R."/>
            <person name="Ohm R."/>
            <person name="Sun H."/>
            <person name="Tunlid A."/>
            <person name="Henrissat B."/>
            <person name="Grigoriev I.V."/>
            <person name="Hibbett D.S."/>
            <person name="Martin F."/>
        </authorList>
    </citation>
    <scope>NUCLEOTIDE SEQUENCE [LARGE SCALE GENOMIC DNA]</scope>
    <source>
        <strain evidence="5">MUT 4182</strain>
    </source>
</reference>
<evidence type="ECO:0000256" key="3">
    <source>
        <dbReference type="ARBA" id="ARBA00023002"/>
    </source>
</evidence>
<sequence>MAIISEVFPPKPKFKPESDIPDLSGKVVIVTGGNTGIGKQTIQVLLSKNAKVYMAARSKAKAEAAIAELKTATGKDALFLQLDLADLDSITKSANEFMSKEPALHILFNNGGVMIPPLEQLTADGYDLQFGTNVLGHAHFTLCLLPALRQGVKSSSDGKARVVNTSSNGADLVNKIEFDALRDGAKRQKVGRVDLYNQSKLGNVVFSNELAKRYASEGIISHSLNPGAIKTDLQRHAPSLLVRIFGWMLHPVEFGALTQLWVGTSPETIKTNGGYFIPWARVGNTPKGALNSEVGPKLWNWIEEQRKGHL</sequence>
<dbReference type="Proteomes" id="UP000054248">
    <property type="component" value="Unassembled WGS sequence"/>
</dbReference>
<dbReference type="HOGENOM" id="CLU_010194_44_6_1"/>
<accession>A0A0C3QDV0</accession>
<dbReference type="PANTHER" id="PTHR24320">
    <property type="entry name" value="RETINOL DEHYDROGENASE"/>
    <property type="match status" value="1"/>
</dbReference>
<evidence type="ECO:0000313" key="5">
    <source>
        <dbReference type="Proteomes" id="UP000054248"/>
    </source>
</evidence>
<proteinExistence type="inferred from homology"/>
<dbReference type="OrthoDB" id="191139at2759"/>
<gene>
    <name evidence="4" type="ORF">M407DRAFT_70708</name>
</gene>
<organism evidence="4 5">
    <name type="scientific">Tulasnella calospora MUT 4182</name>
    <dbReference type="NCBI Taxonomy" id="1051891"/>
    <lineage>
        <taxon>Eukaryota</taxon>
        <taxon>Fungi</taxon>
        <taxon>Dikarya</taxon>
        <taxon>Basidiomycota</taxon>
        <taxon>Agaricomycotina</taxon>
        <taxon>Agaricomycetes</taxon>
        <taxon>Cantharellales</taxon>
        <taxon>Tulasnellaceae</taxon>
        <taxon>Tulasnella</taxon>
    </lineage>
</organism>
<dbReference type="AlphaFoldDB" id="A0A0C3QDV0"/>
<evidence type="ECO:0000256" key="2">
    <source>
        <dbReference type="ARBA" id="ARBA00022857"/>
    </source>
</evidence>
<reference evidence="4 5" key="1">
    <citation type="submission" date="2014-04" db="EMBL/GenBank/DDBJ databases">
        <authorList>
            <consortium name="DOE Joint Genome Institute"/>
            <person name="Kuo A."/>
            <person name="Girlanda M."/>
            <person name="Perotto S."/>
            <person name="Kohler A."/>
            <person name="Nagy L.G."/>
            <person name="Floudas D."/>
            <person name="Copeland A."/>
            <person name="Barry K.W."/>
            <person name="Cichocki N."/>
            <person name="Veneault-Fourrey C."/>
            <person name="LaButti K."/>
            <person name="Lindquist E.A."/>
            <person name="Lipzen A."/>
            <person name="Lundell T."/>
            <person name="Morin E."/>
            <person name="Murat C."/>
            <person name="Sun H."/>
            <person name="Tunlid A."/>
            <person name="Henrissat B."/>
            <person name="Grigoriev I.V."/>
            <person name="Hibbett D.S."/>
            <person name="Martin F."/>
            <person name="Nordberg H.P."/>
            <person name="Cantor M.N."/>
            <person name="Hua S.X."/>
        </authorList>
    </citation>
    <scope>NUCLEOTIDE SEQUENCE [LARGE SCALE GENOMIC DNA]</scope>
    <source>
        <strain evidence="4 5">MUT 4182</strain>
    </source>
</reference>
<dbReference type="Gene3D" id="3.40.50.720">
    <property type="entry name" value="NAD(P)-binding Rossmann-like Domain"/>
    <property type="match status" value="1"/>
</dbReference>
<evidence type="ECO:0000313" key="4">
    <source>
        <dbReference type="EMBL" id="KIO29245.1"/>
    </source>
</evidence>
<dbReference type="EMBL" id="KN822985">
    <property type="protein sequence ID" value="KIO29245.1"/>
    <property type="molecule type" value="Genomic_DNA"/>
</dbReference>
<keyword evidence="3" id="KW-0560">Oxidoreductase</keyword>
<evidence type="ECO:0000256" key="1">
    <source>
        <dbReference type="ARBA" id="ARBA00006484"/>
    </source>
</evidence>
<keyword evidence="2" id="KW-0521">NADP</keyword>
<comment type="similarity">
    <text evidence="1">Belongs to the short-chain dehydrogenases/reductases (SDR) family.</text>
</comment>